<feature type="non-terminal residue" evidence="2">
    <location>
        <position position="108"/>
    </location>
</feature>
<dbReference type="AlphaFoldDB" id="A0A7L2X8J6"/>
<dbReference type="Proteomes" id="UP000545329">
    <property type="component" value="Unassembled WGS sequence"/>
</dbReference>
<dbReference type="GO" id="GO:0005634">
    <property type="term" value="C:nucleus"/>
    <property type="evidence" value="ECO:0007669"/>
    <property type="project" value="InterPro"/>
</dbReference>
<dbReference type="InterPro" id="IPR008979">
    <property type="entry name" value="Galactose-bd-like_sf"/>
</dbReference>
<dbReference type="PANTHER" id="PTHR11370:SF5">
    <property type="entry name" value="DNA REPAIR PROTEIN XRCC1"/>
    <property type="match status" value="1"/>
</dbReference>
<dbReference type="PANTHER" id="PTHR11370">
    <property type="entry name" value="DNA-REPAIR PROTEIN XRCC1"/>
    <property type="match status" value="1"/>
</dbReference>
<organism evidence="2 3">
    <name type="scientific">Erpornis zantholeuca</name>
    <dbReference type="NCBI Taxonomy" id="1112836"/>
    <lineage>
        <taxon>Eukaryota</taxon>
        <taxon>Metazoa</taxon>
        <taxon>Chordata</taxon>
        <taxon>Craniata</taxon>
        <taxon>Vertebrata</taxon>
        <taxon>Euteleostomi</taxon>
        <taxon>Archelosauria</taxon>
        <taxon>Archosauria</taxon>
        <taxon>Dinosauria</taxon>
        <taxon>Saurischia</taxon>
        <taxon>Theropoda</taxon>
        <taxon>Coelurosauria</taxon>
        <taxon>Aves</taxon>
        <taxon>Neognathae</taxon>
        <taxon>Neoaves</taxon>
        <taxon>Telluraves</taxon>
        <taxon>Australaves</taxon>
        <taxon>Passeriformes</taxon>
        <taxon>Sylvioidea</taxon>
        <taxon>Timaliidae</taxon>
        <taxon>Erpornis</taxon>
    </lineage>
</organism>
<dbReference type="SUPFAM" id="SSF49785">
    <property type="entry name" value="Galactose-binding domain-like"/>
    <property type="match status" value="1"/>
</dbReference>
<name>A0A7L2X8J6_9PASS</name>
<feature type="non-terminal residue" evidence="2">
    <location>
        <position position="1"/>
    </location>
</feature>
<dbReference type="InterPro" id="IPR002706">
    <property type="entry name" value="Xrcc1_N"/>
</dbReference>
<dbReference type="EMBL" id="VZTN01004969">
    <property type="protein sequence ID" value="NXS78993.1"/>
    <property type="molecule type" value="Genomic_DNA"/>
</dbReference>
<dbReference type="Gene3D" id="2.60.120.260">
    <property type="entry name" value="Galactose-binding domain-like"/>
    <property type="match status" value="1"/>
</dbReference>
<evidence type="ECO:0000259" key="1">
    <source>
        <dbReference type="Pfam" id="PF01834"/>
    </source>
</evidence>
<protein>
    <submittedName>
        <fullName evidence="2">XRCC1 protein</fullName>
    </submittedName>
</protein>
<accession>A0A7L2X8J6</accession>
<proteinExistence type="predicted"/>
<dbReference type="GO" id="GO:0006284">
    <property type="term" value="P:base-excision repair"/>
    <property type="evidence" value="ECO:0007669"/>
    <property type="project" value="TreeGrafter"/>
</dbReference>
<keyword evidence="3" id="KW-1185">Reference proteome</keyword>
<dbReference type="GO" id="GO:0003684">
    <property type="term" value="F:damaged DNA binding"/>
    <property type="evidence" value="ECO:0007669"/>
    <property type="project" value="InterPro"/>
</dbReference>
<feature type="domain" description="DNA-repair protein Xrcc1 N-terminal" evidence="1">
    <location>
        <begin position="3"/>
        <end position="93"/>
    </location>
</feature>
<comment type="caution">
    <text evidence="2">The sequence shown here is derived from an EMBL/GenBank/DDBJ whole genome shotgun (WGS) entry which is preliminary data.</text>
</comment>
<gene>
    <name evidence="2" type="primary">Xrcc1_1</name>
    <name evidence="2" type="ORF">ERPZAN_R14692</name>
</gene>
<dbReference type="OrthoDB" id="25840at2759"/>
<evidence type="ECO:0000313" key="3">
    <source>
        <dbReference type="Proteomes" id="UP000545329"/>
    </source>
</evidence>
<evidence type="ECO:0000313" key="2">
    <source>
        <dbReference type="EMBL" id="NXS78993.1"/>
    </source>
</evidence>
<reference evidence="2 3" key="1">
    <citation type="submission" date="2019-09" db="EMBL/GenBank/DDBJ databases">
        <title>Bird 10,000 Genomes (B10K) Project - Family phase.</title>
        <authorList>
            <person name="Zhang G."/>
        </authorList>
    </citation>
    <scope>NUCLEOTIDE SEQUENCE [LARGE SCALE GENOMIC DNA]</scope>
    <source>
        <strain evidence="2">B10K-DU-002-58</strain>
        <tissue evidence="2">Muscle</tissue>
    </source>
</reference>
<dbReference type="GO" id="GO:0000012">
    <property type="term" value="P:single strand break repair"/>
    <property type="evidence" value="ECO:0007669"/>
    <property type="project" value="InterPro"/>
</dbReference>
<dbReference type="Pfam" id="PF01834">
    <property type="entry name" value="XRCC1_N"/>
    <property type="match status" value="1"/>
</dbReference>
<sequence length="108" mass="11466">VSQLGGSRPIHSLHIGNDGAAFVALTCAQVLLPSAALMSPSESRAGAEPRRVRLFGPDSLVKAAAQGTWDRLRVVLSQPYCQSRPFGLSFIRVFAAPEEDEAPPEAPV</sequence>